<dbReference type="EMBL" id="BN001308">
    <property type="protein sequence ID" value="CBF87479.1"/>
    <property type="molecule type" value="Genomic_DNA"/>
</dbReference>
<dbReference type="RefSeq" id="XP_682633.1">
    <property type="nucleotide sequence ID" value="XM_677541.1"/>
</dbReference>
<dbReference type="HOGENOM" id="CLU_976680_0_0_1"/>
<dbReference type="GeneID" id="2867794"/>
<proteinExistence type="predicted"/>
<name>Q5AQR6_EMENI</name>
<dbReference type="AlphaFoldDB" id="Q5AQR6"/>
<dbReference type="OrthoDB" id="10251809at2759"/>
<evidence type="ECO:0000256" key="2">
    <source>
        <dbReference type="SAM" id="SignalP"/>
    </source>
</evidence>
<feature type="chain" id="PRO_5010248545" evidence="2">
    <location>
        <begin position="23"/>
        <end position="285"/>
    </location>
</feature>
<evidence type="ECO:0000313" key="4">
    <source>
        <dbReference type="Proteomes" id="UP000000560"/>
    </source>
</evidence>
<dbReference type="Proteomes" id="UP000000560">
    <property type="component" value="Chromosome VIII"/>
</dbReference>
<accession>Q5AQR6</accession>
<keyword evidence="2" id="KW-0732">Signal</keyword>
<sequence>MDRVLLTTFRISWLLMVDLADGANYKLHLILPASHNSKIKHSGRIKPTIPFSATADVVFMGKQQGSVKPVRLAYGGLIRTAYTDAPEIQAAYWIGGNKDSKTTISITYSTKKYVSDMIQFNTTTEEYVVLDAPFTPVERALVYLPVNRMGALLFFGGEVPSVQEGIDAELTSVRLLSSFTCSTTSQNAWDHVHIYDIEYQKWFKQTTYGTETSRTQSCASVVHDPEASSWQIFVVSGADFESKDIVTDVRGSMRKGHEAGIKAEMEPKAQPLGKLGTDDVFGELE</sequence>
<evidence type="ECO:0000256" key="1">
    <source>
        <dbReference type="SAM" id="MobiDB-lite"/>
    </source>
</evidence>
<gene>
    <name evidence="3" type="ORF">ANIA_09364</name>
</gene>
<dbReference type="InParanoid" id="Q5AQR6"/>
<accession>C8VR69</accession>
<protein>
    <submittedName>
        <fullName evidence="3">Uncharacterized protein</fullName>
    </submittedName>
</protein>
<feature type="region of interest" description="Disordered" evidence="1">
    <location>
        <begin position="263"/>
        <end position="285"/>
    </location>
</feature>
<reference evidence="4" key="2">
    <citation type="journal article" date="2009" name="Fungal Genet. Biol.">
        <title>The 2008 update of the Aspergillus nidulans genome annotation: a community effort.</title>
        <authorList>
            <person name="Wortman J.R."/>
            <person name="Gilsenan J.M."/>
            <person name="Joardar V."/>
            <person name="Deegan J."/>
            <person name="Clutterbuck J."/>
            <person name="Andersen M.R."/>
            <person name="Archer D."/>
            <person name="Bencina M."/>
            <person name="Braus G."/>
            <person name="Coutinho P."/>
            <person name="von Dohren H."/>
            <person name="Doonan J."/>
            <person name="Driessen A.J."/>
            <person name="Durek P."/>
            <person name="Espeso E."/>
            <person name="Fekete E."/>
            <person name="Flipphi M."/>
            <person name="Estrada C.G."/>
            <person name="Geysens S."/>
            <person name="Goldman G."/>
            <person name="de Groot P.W."/>
            <person name="Hansen K."/>
            <person name="Harris S.D."/>
            <person name="Heinekamp T."/>
            <person name="Helmstaedt K."/>
            <person name="Henrissat B."/>
            <person name="Hofmann G."/>
            <person name="Homan T."/>
            <person name="Horio T."/>
            <person name="Horiuchi H."/>
            <person name="James S."/>
            <person name="Jones M."/>
            <person name="Karaffa L."/>
            <person name="Karanyi Z."/>
            <person name="Kato M."/>
            <person name="Keller N."/>
            <person name="Kelly D.E."/>
            <person name="Kiel J.A."/>
            <person name="Kim J.M."/>
            <person name="van der Klei I.J."/>
            <person name="Klis F.M."/>
            <person name="Kovalchuk A."/>
            <person name="Krasevec N."/>
            <person name="Kubicek C.P."/>
            <person name="Liu B."/>
            <person name="Maccabe A."/>
            <person name="Meyer V."/>
            <person name="Mirabito P."/>
            <person name="Miskei M."/>
            <person name="Mos M."/>
            <person name="Mullins J."/>
            <person name="Nelson D.R."/>
            <person name="Nielsen J."/>
            <person name="Oakley B.R."/>
            <person name="Osmani S.A."/>
            <person name="Pakula T."/>
            <person name="Paszewski A."/>
            <person name="Paulsen I."/>
            <person name="Pilsyk S."/>
            <person name="Pocsi I."/>
            <person name="Punt P.J."/>
            <person name="Ram A.F."/>
            <person name="Ren Q."/>
            <person name="Robellet X."/>
            <person name="Robson G."/>
            <person name="Seiboth B."/>
            <person name="van Solingen P."/>
            <person name="Specht T."/>
            <person name="Sun J."/>
            <person name="Taheri-Talesh N."/>
            <person name="Takeshita N."/>
            <person name="Ussery D."/>
            <person name="vanKuyk P.A."/>
            <person name="Visser H."/>
            <person name="van de Vondervoort P.J."/>
            <person name="de Vries R.P."/>
            <person name="Walton J."/>
            <person name="Xiang X."/>
            <person name="Xiong Y."/>
            <person name="Zeng A.P."/>
            <person name="Brandt B.W."/>
            <person name="Cornell M.J."/>
            <person name="van den Hondel C.A."/>
            <person name="Visser J."/>
            <person name="Oliver S.G."/>
            <person name="Turner G."/>
        </authorList>
    </citation>
    <scope>GENOME REANNOTATION</scope>
    <source>
        <strain evidence="4">FGSC A4 / ATCC 38163 / CBS 112.46 / NRRL 194 / M139</strain>
    </source>
</reference>
<organism evidence="3 4">
    <name type="scientific">Emericella nidulans (strain FGSC A4 / ATCC 38163 / CBS 112.46 / NRRL 194 / M139)</name>
    <name type="common">Aspergillus nidulans</name>
    <dbReference type="NCBI Taxonomy" id="227321"/>
    <lineage>
        <taxon>Eukaryota</taxon>
        <taxon>Fungi</taxon>
        <taxon>Dikarya</taxon>
        <taxon>Ascomycota</taxon>
        <taxon>Pezizomycotina</taxon>
        <taxon>Eurotiomycetes</taxon>
        <taxon>Eurotiomycetidae</taxon>
        <taxon>Eurotiales</taxon>
        <taxon>Aspergillaceae</taxon>
        <taxon>Aspergillus</taxon>
        <taxon>Aspergillus subgen. Nidulantes</taxon>
    </lineage>
</organism>
<feature type="signal peptide" evidence="2">
    <location>
        <begin position="1"/>
        <end position="22"/>
    </location>
</feature>
<evidence type="ECO:0000313" key="3">
    <source>
        <dbReference type="EMBL" id="CBF87479.1"/>
    </source>
</evidence>
<dbReference type="KEGG" id="ani:ANIA_09364"/>
<reference evidence="4" key="1">
    <citation type="journal article" date="2005" name="Nature">
        <title>Sequencing of Aspergillus nidulans and comparative analysis with A. fumigatus and A. oryzae.</title>
        <authorList>
            <person name="Galagan J.E."/>
            <person name="Calvo S.E."/>
            <person name="Cuomo C."/>
            <person name="Ma L.J."/>
            <person name="Wortman J.R."/>
            <person name="Batzoglou S."/>
            <person name="Lee S.I."/>
            <person name="Basturkmen M."/>
            <person name="Spevak C.C."/>
            <person name="Clutterbuck J."/>
            <person name="Kapitonov V."/>
            <person name="Jurka J."/>
            <person name="Scazzocchio C."/>
            <person name="Farman M."/>
            <person name="Butler J."/>
            <person name="Purcell S."/>
            <person name="Harris S."/>
            <person name="Braus G.H."/>
            <person name="Draht O."/>
            <person name="Busch S."/>
            <person name="D'Enfert C."/>
            <person name="Bouchier C."/>
            <person name="Goldman G.H."/>
            <person name="Bell-Pedersen D."/>
            <person name="Griffiths-Jones S."/>
            <person name="Doonan J.H."/>
            <person name="Yu J."/>
            <person name="Vienken K."/>
            <person name="Pain A."/>
            <person name="Freitag M."/>
            <person name="Selker E.U."/>
            <person name="Archer D.B."/>
            <person name="Penalva M.A."/>
            <person name="Oakley B.R."/>
            <person name="Momany M."/>
            <person name="Tanaka T."/>
            <person name="Kumagai T."/>
            <person name="Asai K."/>
            <person name="Machida M."/>
            <person name="Nierman W.C."/>
            <person name="Denning D.W."/>
            <person name="Caddick M."/>
            <person name="Hynes M."/>
            <person name="Paoletti M."/>
            <person name="Fischer R."/>
            <person name="Miller B."/>
            <person name="Dyer P."/>
            <person name="Sachs M.S."/>
            <person name="Osmani S.A."/>
            <person name="Birren B.W."/>
        </authorList>
    </citation>
    <scope>NUCLEOTIDE SEQUENCE [LARGE SCALE GENOMIC DNA]</scope>
    <source>
        <strain evidence="4">FGSC A4 / ATCC 38163 / CBS 112.46 / NRRL 194 / M139</strain>
    </source>
</reference>
<keyword evidence="4" id="KW-1185">Reference proteome</keyword>